<dbReference type="InterPro" id="IPR029045">
    <property type="entry name" value="ClpP/crotonase-like_dom_sf"/>
</dbReference>
<dbReference type="SUPFAM" id="SSF50156">
    <property type="entry name" value="PDZ domain-like"/>
    <property type="match status" value="1"/>
</dbReference>
<dbReference type="InterPro" id="IPR004447">
    <property type="entry name" value="Peptidase_S41A"/>
</dbReference>
<dbReference type="GO" id="GO:0004252">
    <property type="term" value="F:serine-type endopeptidase activity"/>
    <property type="evidence" value="ECO:0007669"/>
    <property type="project" value="UniProtKB-EC"/>
</dbReference>
<evidence type="ECO:0000256" key="5">
    <source>
        <dbReference type="RuleBase" id="RU004404"/>
    </source>
</evidence>
<proteinExistence type="inferred from homology"/>
<accession>A0ABU9HVZ2</accession>
<keyword evidence="7" id="KW-0812">Transmembrane</keyword>
<feature type="domain" description="PDZ" evidence="8">
    <location>
        <begin position="258"/>
        <end position="332"/>
    </location>
</feature>
<dbReference type="SUPFAM" id="SSF52096">
    <property type="entry name" value="ClpP/crotonase"/>
    <property type="match status" value="1"/>
</dbReference>
<dbReference type="Pfam" id="PF00595">
    <property type="entry name" value="PDZ"/>
    <property type="match status" value="1"/>
</dbReference>
<evidence type="ECO:0000256" key="1">
    <source>
        <dbReference type="ARBA" id="ARBA00009179"/>
    </source>
</evidence>
<protein>
    <submittedName>
        <fullName evidence="9">Carboxy terminal-processing peptidase</fullName>
        <ecNumber evidence="9">3.4.21.102</ecNumber>
    </submittedName>
</protein>
<dbReference type="InterPro" id="IPR001478">
    <property type="entry name" value="PDZ"/>
</dbReference>
<evidence type="ECO:0000313" key="9">
    <source>
        <dbReference type="EMBL" id="MEL1243727.1"/>
    </source>
</evidence>
<dbReference type="PROSITE" id="PS50106">
    <property type="entry name" value="PDZ"/>
    <property type="match status" value="1"/>
</dbReference>
<sequence>MNAVIKFMKRNYKIVIVVAVLSVALWSFMPGKPKKANDPEKDKLLLELLTFVIEKGHYDPAAIDDTFSKGVYKSYLQQIDPSKRFFTQADIDEFSKYEDKIDDMINERDLTFFDLTNERLLDRIKESQGFYKEILAKPFDFTKNEDYSVDYDKQPYVKNDAELKERWEKQLKLSVLSTITDKQKLQEEVAKKNTDKASEPQKSFADLEKEARESTLKSLNDYFTFMKDFKRDEWFSIYLNAIAERFDPHTYYFAPDDKEKFDTSMRGSLEGIGARLQKKGDYIEISELIPGGPAWRGKDLEQGDLIMKVAQGTGDPVDIAGIRLDDVVKKIKGPKGTEVRLTVKKVDGSIKVIPIIREVVEIEETYAKSSVVNKDGKLYGIINLPKFYIDFENKDSRDAAKDVALEVERLKQQGVEGIIMDLRDNGGGSLKTVVEMAGLFIQDGPVVQVKSKEKKKEVLNDTDSKVQWDGPLVVLVNNFSASASEIFAAAIQDYHRGLILGSKHTYGKGTVQNIIDLNQFVRGNSLGDLGALKTTTQKYYRINGGSVQREGVYSDIIMPDRYAYIDMGERDTDNAMPYDKIDAANYKAVKNNFEGVIANSKRRMSVNPQFKLMDENAKWVSEKKDDNTYSLNADKFKAEVVKMEATTKKFKALNDYKNSLKFEALPYEKEIFKKDPSLAEKKERWYESLSKDIYVEEALNILNDMQPKASGKSAANVQKPSLGKTK</sequence>
<comment type="similarity">
    <text evidence="1 5">Belongs to the peptidase S41A family.</text>
</comment>
<dbReference type="InterPro" id="IPR020992">
    <property type="entry name" value="Tail_Prtase_C"/>
</dbReference>
<dbReference type="CDD" id="cd07560">
    <property type="entry name" value="Peptidase_S41_CPP"/>
    <property type="match status" value="1"/>
</dbReference>
<keyword evidence="3 5" id="KW-0378">Hydrolase</keyword>
<evidence type="ECO:0000256" key="6">
    <source>
        <dbReference type="SAM" id="MobiDB-lite"/>
    </source>
</evidence>
<dbReference type="Gene3D" id="3.90.226.10">
    <property type="entry name" value="2-enoyl-CoA Hydratase, Chain A, domain 1"/>
    <property type="match status" value="1"/>
</dbReference>
<dbReference type="EC" id="3.4.21.102" evidence="9"/>
<dbReference type="NCBIfam" id="TIGR00225">
    <property type="entry name" value="prc"/>
    <property type="match status" value="1"/>
</dbReference>
<organism evidence="9 10">
    <name type="scientific">Flavobacterium arundinis</name>
    <dbReference type="NCBI Taxonomy" id="3139143"/>
    <lineage>
        <taxon>Bacteria</taxon>
        <taxon>Pseudomonadati</taxon>
        <taxon>Bacteroidota</taxon>
        <taxon>Flavobacteriia</taxon>
        <taxon>Flavobacteriales</taxon>
        <taxon>Flavobacteriaceae</taxon>
        <taxon>Flavobacterium</taxon>
    </lineage>
</organism>
<evidence type="ECO:0000256" key="7">
    <source>
        <dbReference type="SAM" id="Phobius"/>
    </source>
</evidence>
<dbReference type="Gene3D" id="2.30.42.10">
    <property type="match status" value="1"/>
</dbReference>
<dbReference type="PANTHER" id="PTHR32060">
    <property type="entry name" value="TAIL-SPECIFIC PROTEASE"/>
    <property type="match status" value="1"/>
</dbReference>
<feature type="transmembrane region" description="Helical" evidence="7">
    <location>
        <begin position="12"/>
        <end position="29"/>
    </location>
</feature>
<evidence type="ECO:0000313" key="10">
    <source>
        <dbReference type="Proteomes" id="UP001464555"/>
    </source>
</evidence>
<keyword evidence="2 5" id="KW-0645">Protease</keyword>
<dbReference type="SMART" id="SM00245">
    <property type="entry name" value="TSPc"/>
    <property type="match status" value="1"/>
</dbReference>
<dbReference type="Proteomes" id="UP001464555">
    <property type="component" value="Unassembled WGS sequence"/>
</dbReference>
<reference evidence="9 10" key="1">
    <citation type="submission" date="2024-04" db="EMBL/GenBank/DDBJ databases">
        <title>Flavobacterium sp. DGU11 16S ribosomal RNA gene Genome sequencing and assembly.</title>
        <authorList>
            <person name="Park S."/>
        </authorList>
    </citation>
    <scope>NUCLEOTIDE SEQUENCE [LARGE SCALE GENOMIC DNA]</scope>
    <source>
        <strain evidence="9 10">DGU11</strain>
    </source>
</reference>
<evidence type="ECO:0000259" key="8">
    <source>
        <dbReference type="PROSITE" id="PS50106"/>
    </source>
</evidence>
<evidence type="ECO:0000256" key="4">
    <source>
        <dbReference type="ARBA" id="ARBA00022825"/>
    </source>
</evidence>
<dbReference type="SMART" id="SM00228">
    <property type="entry name" value="PDZ"/>
    <property type="match status" value="1"/>
</dbReference>
<keyword evidence="7" id="KW-1133">Transmembrane helix</keyword>
<keyword evidence="4 5" id="KW-0720">Serine protease</keyword>
<feature type="region of interest" description="Disordered" evidence="6">
    <location>
        <begin position="705"/>
        <end position="726"/>
    </location>
</feature>
<name>A0ABU9HVZ2_9FLAO</name>
<evidence type="ECO:0000256" key="2">
    <source>
        <dbReference type="ARBA" id="ARBA00022670"/>
    </source>
</evidence>
<dbReference type="PANTHER" id="PTHR32060:SF22">
    <property type="entry name" value="CARBOXYL-TERMINAL-PROCESSING PEPTIDASE 3, CHLOROPLASTIC"/>
    <property type="match status" value="1"/>
</dbReference>
<keyword evidence="7" id="KW-0472">Membrane</keyword>
<dbReference type="Pfam" id="PF03572">
    <property type="entry name" value="Peptidase_S41"/>
    <property type="match status" value="1"/>
</dbReference>
<dbReference type="RefSeq" id="WP_341696039.1">
    <property type="nucleotide sequence ID" value="NZ_JBBYHR010000002.1"/>
</dbReference>
<gene>
    <name evidence="9" type="ORF">AAEO56_05595</name>
</gene>
<dbReference type="InterPro" id="IPR036034">
    <property type="entry name" value="PDZ_sf"/>
</dbReference>
<dbReference type="EMBL" id="JBBYHR010000002">
    <property type="protein sequence ID" value="MEL1243727.1"/>
    <property type="molecule type" value="Genomic_DNA"/>
</dbReference>
<comment type="caution">
    <text evidence="9">The sequence shown here is derived from an EMBL/GenBank/DDBJ whole genome shotgun (WGS) entry which is preliminary data.</text>
</comment>
<dbReference type="InterPro" id="IPR005151">
    <property type="entry name" value="Tail-specific_protease"/>
</dbReference>
<dbReference type="InterPro" id="IPR040573">
    <property type="entry name" value="TSP_N"/>
</dbReference>
<evidence type="ECO:0000256" key="3">
    <source>
        <dbReference type="ARBA" id="ARBA00022801"/>
    </source>
</evidence>
<dbReference type="CDD" id="cd06782">
    <property type="entry name" value="cpPDZ_CPP-like"/>
    <property type="match status" value="1"/>
</dbReference>
<dbReference type="Pfam" id="PF11818">
    <property type="entry name" value="DUF3340"/>
    <property type="match status" value="1"/>
</dbReference>
<keyword evidence="10" id="KW-1185">Reference proteome</keyword>
<dbReference type="Pfam" id="PF17804">
    <property type="entry name" value="TSP_NTD"/>
    <property type="match status" value="1"/>
</dbReference>